<proteinExistence type="predicted"/>
<dbReference type="Proteomes" id="UP001596074">
    <property type="component" value="Unassembled WGS sequence"/>
</dbReference>
<dbReference type="Gene3D" id="1.10.10.60">
    <property type="entry name" value="Homeodomain-like"/>
    <property type="match status" value="1"/>
</dbReference>
<dbReference type="RefSeq" id="WP_378289793.1">
    <property type="nucleotide sequence ID" value="NZ_JBHSON010000103.1"/>
</dbReference>
<dbReference type="PANTHER" id="PTHR46796">
    <property type="entry name" value="HTH-TYPE TRANSCRIPTIONAL ACTIVATOR RHAS-RELATED"/>
    <property type="match status" value="1"/>
</dbReference>
<sequence>MRLAVVHSVSAEIEPTPCETTTRPARPPLRPYVVGYASFSSGPGRPPRRRVLPLGLTTLIIDFTGTGRVVTGPRATTVIYEEVGWRHGVSVGLTPAGVRALLGMPTRELTGAITDLGDVLGPRAGRLAERLAEAPDWPARFALLDETFTAWLNPTPQGLVPRAWWRLQESAGRLTIGGLADELAVSRRHLELGFQKEIGLPPKTIARIARFQDAVRALSSPAATLASAVACGYADQPHLGREIRAMTGMTPGQLFAFVQDGIRHAG</sequence>
<dbReference type="EMBL" id="JBHSON010000103">
    <property type="protein sequence ID" value="MFC5753111.1"/>
    <property type="molecule type" value="Genomic_DNA"/>
</dbReference>
<protein>
    <submittedName>
        <fullName evidence="5">Helix-turn-helix domain-containing protein</fullName>
    </submittedName>
</protein>
<evidence type="ECO:0000259" key="4">
    <source>
        <dbReference type="PROSITE" id="PS01124"/>
    </source>
</evidence>
<evidence type="ECO:0000313" key="5">
    <source>
        <dbReference type="EMBL" id="MFC5753111.1"/>
    </source>
</evidence>
<dbReference type="InterPro" id="IPR050204">
    <property type="entry name" value="AraC_XylS_family_regulators"/>
</dbReference>
<comment type="caution">
    <text evidence="5">The sequence shown here is derived from an EMBL/GenBank/DDBJ whole genome shotgun (WGS) entry which is preliminary data.</text>
</comment>
<keyword evidence="1" id="KW-0805">Transcription regulation</keyword>
<evidence type="ECO:0000256" key="1">
    <source>
        <dbReference type="ARBA" id="ARBA00023015"/>
    </source>
</evidence>
<evidence type="ECO:0000313" key="6">
    <source>
        <dbReference type="Proteomes" id="UP001596074"/>
    </source>
</evidence>
<name>A0ABW1AEZ0_9ACTN</name>
<dbReference type="InterPro" id="IPR018060">
    <property type="entry name" value="HTH_AraC"/>
</dbReference>
<evidence type="ECO:0000256" key="3">
    <source>
        <dbReference type="ARBA" id="ARBA00023163"/>
    </source>
</evidence>
<dbReference type="Pfam" id="PF12833">
    <property type="entry name" value="HTH_18"/>
    <property type="match status" value="1"/>
</dbReference>
<evidence type="ECO:0000256" key="2">
    <source>
        <dbReference type="ARBA" id="ARBA00023125"/>
    </source>
</evidence>
<reference evidence="6" key="1">
    <citation type="journal article" date="2019" name="Int. J. Syst. Evol. Microbiol.">
        <title>The Global Catalogue of Microorganisms (GCM) 10K type strain sequencing project: providing services to taxonomists for standard genome sequencing and annotation.</title>
        <authorList>
            <consortium name="The Broad Institute Genomics Platform"/>
            <consortium name="The Broad Institute Genome Sequencing Center for Infectious Disease"/>
            <person name="Wu L."/>
            <person name="Ma J."/>
        </authorList>
    </citation>
    <scope>NUCLEOTIDE SEQUENCE [LARGE SCALE GENOMIC DNA]</scope>
    <source>
        <strain evidence="6">KCTC 42087</strain>
    </source>
</reference>
<feature type="domain" description="HTH araC/xylS-type" evidence="4">
    <location>
        <begin position="167"/>
        <end position="257"/>
    </location>
</feature>
<dbReference type="PANTHER" id="PTHR46796:SF15">
    <property type="entry name" value="BLL1074 PROTEIN"/>
    <property type="match status" value="1"/>
</dbReference>
<accession>A0ABW1AEZ0</accession>
<keyword evidence="2" id="KW-0238">DNA-binding</keyword>
<keyword evidence="3" id="KW-0804">Transcription</keyword>
<gene>
    <name evidence="5" type="ORF">ACFPZN_46495</name>
</gene>
<keyword evidence="6" id="KW-1185">Reference proteome</keyword>
<dbReference type="PROSITE" id="PS01124">
    <property type="entry name" value="HTH_ARAC_FAMILY_2"/>
    <property type="match status" value="1"/>
</dbReference>
<dbReference type="SMART" id="SM00342">
    <property type="entry name" value="HTH_ARAC"/>
    <property type="match status" value="1"/>
</dbReference>
<organism evidence="5 6">
    <name type="scientific">Actinomadura rugatobispora</name>
    <dbReference type="NCBI Taxonomy" id="1994"/>
    <lineage>
        <taxon>Bacteria</taxon>
        <taxon>Bacillati</taxon>
        <taxon>Actinomycetota</taxon>
        <taxon>Actinomycetes</taxon>
        <taxon>Streptosporangiales</taxon>
        <taxon>Thermomonosporaceae</taxon>
        <taxon>Actinomadura</taxon>
    </lineage>
</organism>